<dbReference type="PaxDb" id="39947-A0A0P0W137"/>
<keyword evidence="3" id="KW-1185">Reference proteome</keyword>
<organism evidence="2 3">
    <name type="scientific">Oryza sativa subsp. japonica</name>
    <name type="common">Rice</name>
    <dbReference type="NCBI Taxonomy" id="39947"/>
    <lineage>
        <taxon>Eukaryota</taxon>
        <taxon>Viridiplantae</taxon>
        <taxon>Streptophyta</taxon>
        <taxon>Embryophyta</taxon>
        <taxon>Tracheophyta</taxon>
        <taxon>Spermatophyta</taxon>
        <taxon>Magnoliopsida</taxon>
        <taxon>Liliopsida</taxon>
        <taxon>Poales</taxon>
        <taxon>Poaceae</taxon>
        <taxon>BOP clade</taxon>
        <taxon>Oryzoideae</taxon>
        <taxon>Oryzeae</taxon>
        <taxon>Oryzinae</taxon>
        <taxon>Oryza</taxon>
        <taxon>Oryza sativa</taxon>
    </lineage>
</organism>
<sequence length="99" mass="10776">MNIRRRQKPTTTNTGELIPSPMPFFARTAEPCRLDRSPALEIGGGGGGGHLDRHRGLMDSSNTARQSTPIQSGGIRGFEAAASIYNTGGGREEWVRYHH</sequence>
<dbReference type="InParanoid" id="A0A0P0W137"/>
<feature type="region of interest" description="Disordered" evidence="1">
    <location>
        <begin position="1"/>
        <end position="22"/>
    </location>
</feature>
<name>A0A0P0W137_ORYSJ</name>
<reference evidence="3" key="1">
    <citation type="journal article" date="2005" name="Nature">
        <title>The map-based sequence of the rice genome.</title>
        <authorList>
            <consortium name="International rice genome sequencing project (IRGSP)"/>
            <person name="Matsumoto T."/>
            <person name="Wu J."/>
            <person name="Kanamori H."/>
            <person name="Katayose Y."/>
            <person name="Fujisawa M."/>
            <person name="Namiki N."/>
            <person name="Mizuno H."/>
            <person name="Yamamoto K."/>
            <person name="Antonio B.A."/>
            <person name="Baba T."/>
            <person name="Sakata K."/>
            <person name="Nagamura Y."/>
            <person name="Aoki H."/>
            <person name="Arikawa K."/>
            <person name="Arita K."/>
            <person name="Bito T."/>
            <person name="Chiden Y."/>
            <person name="Fujitsuka N."/>
            <person name="Fukunaka R."/>
            <person name="Hamada M."/>
            <person name="Harada C."/>
            <person name="Hayashi A."/>
            <person name="Hijishita S."/>
            <person name="Honda M."/>
            <person name="Hosokawa S."/>
            <person name="Ichikawa Y."/>
            <person name="Idonuma A."/>
            <person name="Iijima M."/>
            <person name="Ikeda M."/>
            <person name="Ikeno M."/>
            <person name="Ito K."/>
            <person name="Ito S."/>
            <person name="Ito T."/>
            <person name="Ito Y."/>
            <person name="Ito Y."/>
            <person name="Iwabuchi A."/>
            <person name="Kamiya K."/>
            <person name="Karasawa W."/>
            <person name="Kurita K."/>
            <person name="Katagiri S."/>
            <person name="Kikuta A."/>
            <person name="Kobayashi H."/>
            <person name="Kobayashi N."/>
            <person name="Machita K."/>
            <person name="Maehara T."/>
            <person name="Masukawa M."/>
            <person name="Mizubayashi T."/>
            <person name="Mukai Y."/>
            <person name="Nagasaki H."/>
            <person name="Nagata Y."/>
            <person name="Naito S."/>
            <person name="Nakashima M."/>
            <person name="Nakama Y."/>
            <person name="Nakamichi Y."/>
            <person name="Nakamura M."/>
            <person name="Meguro A."/>
            <person name="Negishi M."/>
            <person name="Ohta I."/>
            <person name="Ohta T."/>
            <person name="Okamoto M."/>
            <person name="Ono N."/>
            <person name="Saji S."/>
            <person name="Sakaguchi M."/>
            <person name="Sakai K."/>
            <person name="Shibata M."/>
            <person name="Shimokawa T."/>
            <person name="Song J."/>
            <person name="Takazaki Y."/>
            <person name="Terasawa K."/>
            <person name="Tsugane M."/>
            <person name="Tsuji K."/>
            <person name="Ueda S."/>
            <person name="Waki K."/>
            <person name="Yamagata H."/>
            <person name="Yamamoto M."/>
            <person name="Yamamoto S."/>
            <person name="Yamane H."/>
            <person name="Yoshiki S."/>
            <person name="Yoshihara R."/>
            <person name="Yukawa K."/>
            <person name="Zhong H."/>
            <person name="Yano M."/>
            <person name="Yuan Q."/>
            <person name="Ouyang S."/>
            <person name="Liu J."/>
            <person name="Jones K.M."/>
            <person name="Gansberger K."/>
            <person name="Moffat K."/>
            <person name="Hill J."/>
            <person name="Bera J."/>
            <person name="Fadrosh D."/>
            <person name="Jin S."/>
            <person name="Johri S."/>
            <person name="Kim M."/>
            <person name="Overton L."/>
            <person name="Reardon M."/>
            <person name="Tsitrin T."/>
            <person name="Vuong H."/>
            <person name="Weaver B."/>
            <person name="Ciecko A."/>
            <person name="Tallon L."/>
            <person name="Jackson J."/>
            <person name="Pai G."/>
            <person name="Aken S.V."/>
            <person name="Utterback T."/>
            <person name="Reidmuller S."/>
            <person name="Feldblyum T."/>
            <person name="Hsiao J."/>
            <person name="Zismann V."/>
            <person name="Iobst S."/>
            <person name="de Vazeille A.R."/>
            <person name="Buell C.R."/>
            <person name="Ying K."/>
            <person name="Li Y."/>
            <person name="Lu T."/>
            <person name="Huang Y."/>
            <person name="Zhao Q."/>
            <person name="Feng Q."/>
            <person name="Zhang L."/>
            <person name="Zhu J."/>
            <person name="Weng Q."/>
            <person name="Mu J."/>
            <person name="Lu Y."/>
            <person name="Fan D."/>
            <person name="Liu Y."/>
            <person name="Guan J."/>
            <person name="Zhang Y."/>
            <person name="Yu S."/>
            <person name="Liu X."/>
            <person name="Zhang Y."/>
            <person name="Hong G."/>
            <person name="Han B."/>
            <person name="Choisne N."/>
            <person name="Demange N."/>
            <person name="Orjeda G."/>
            <person name="Samain S."/>
            <person name="Cattolico L."/>
            <person name="Pelletier E."/>
            <person name="Couloux A."/>
            <person name="Segurens B."/>
            <person name="Wincker P."/>
            <person name="D'Hont A."/>
            <person name="Scarpelli C."/>
            <person name="Weissenbach J."/>
            <person name="Salanoubat M."/>
            <person name="Quetier F."/>
            <person name="Yu Y."/>
            <person name="Kim H.R."/>
            <person name="Rambo T."/>
            <person name="Currie J."/>
            <person name="Collura K."/>
            <person name="Luo M."/>
            <person name="Yang T."/>
            <person name="Ammiraju J.S.S."/>
            <person name="Engler F."/>
            <person name="Soderlund C."/>
            <person name="Wing R.A."/>
            <person name="Palmer L.E."/>
            <person name="de la Bastide M."/>
            <person name="Spiegel L."/>
            <person name="Nascimento L."/>
            <person name="Zutavern T."/>
            <person name="O'Shaughnessy A."/>
            <person name="Dike S."/>
            <person name="Dedhia N."/>
            <person name="Preston R."/>
            <person name="Balija V."/>
            <person name="McCombie W.R."/>
            <person name="Chow T."/>
            <person name="Chen H."/>
            <person name="Chung M."/>
            <person name="Chen C."/>
            <person name="Shaw J."/>
            <person name="Wu H."/>
            <person name="Hsiao K."/>
            <person name="Chao Y."/>
            <person name="Chu M."/>
            <person name="Cheng C."/>
            <person name="Hour A."/>
            <person name="Lee P."/>
            <person name="Lin S."/>
            <person name="Lin Y."/>
            <person name="Liou J."/>
            <person name="Liu S."/>
            <person name="Hsing Y."/>
            <person name="Raghuvanshi S."/>
            <person name="Mohanty A."/>
            <person name="Bharti A.K."/>
            <person name="Gaur A."/>
            <person name="Gupta V."/>
            <person name="Kumar D."/>
            <person name="Ravi V."/>
            <person name="Vij S."/>
            <person name="Kapur A."/>
            <person name="Khurana P."/>
            <person name="Khurana P."/>
            <person name="Khurana J.P."/>
            <person name="Tyagi A.K."/>
            <person name="Gaikwad K."/>
            <person name="Singh A."/>
            <person name="Dalal V."/>
            <person name="Srivastava S."/>
            <person name="Dixit A."/>
            <person name="Pal A.K."/>
            <person name="Ghazi I.A."/>
            <person name="Yadav M."/>
            <person name="Pandit A."/>
            <person name="Bhargava A."/>
            <person name="Sureshbabu K."/>
            <person name="Batra K."/>
            <person name="Sharma T.R."/>
            <person name="Mohapatra T."/>
            <person name="Singh N.K."/>
            <person name="Messing J."/>
            <person name="Nelson A.B."/>
            <person name="Fuks G."/>
            <person name="Kavchok S."/>
            <person name="Keizer G."/>
            <person name="Linton E."/>
            <person name="Llaca V."/>
            <person name="Song R."/>
            <person name="Tanyolac B."/>
            <person name="Young S."/>
            <person name="Ho-Il K."/>
            <person name="Hahn J.H."/>
            <person name="Sangsakoo G."/>
            <person name="Vanavichit A."/>
            <person name="de Mattos Luiz.A.T."/>
            <person name="Zimmer P.D."/>
            <person name="Malone G."/>
            <person name="Dellagostin O."/>
            <person name="de Oliveira A.C."/>
            <person name="Bevan M."/>
            <person name="Bancroft I."/>
            <person name="Minx P."/>
            <person name="Cordum H."/>
            <person name="Wilson R."/>
            <person name="Cheng Z."/>
            <person name="Jin W."/>
            <person name="Jiang J."/>
            <person name="Leong S.A."/>
            <person name="Iwama H."/>
            <person name="Gojobori T."/>
            <person name="Itoh T."/>
            <person name="Niimura Y."/>
            <person name="Fujii Y."/>
            <person name="Habara T."/>
            <person name="Sakai H."/>
            <person name="Sato Y."/>
            <person name="Wilson G."/>
            <person name="Kumar K."/>
            <person name="McCouch S."/>
            <person name="Juretic N."/>
            <person name="Hoen D."/>
            <person name="Wright S."/>
            <person name="Bruskiewich R."/>
            <person name="Bureau T."/>
            <person name="Miyao A."/>
            <person name="Hirochika H."/>
            <person name="Nishikawa T."/>
            <person name="Kadowaki K."/>
            <person name="Sugiura M."/>
            <person name="Burr B."/>
            <person name="Sasaki T."/>
        </authorList>
    </citation>
    <scope>NUCLEOTIDE SEQUENCE [LARGE SCALE GENOMIC DNA]</scope>
    <source>
        <strain evidence="3">cv. Nipponbare</strain>
    </source>
</reference>
<accession>A0A0P0W137</accession>
<protein>
    <submittedName>
        <fullName evidence="2">Os03g0668066 protein</fullName>
    </submittedName>
</protein>
<proteinExistence type="predicted"/>
<feature type="region of interest" description="Disordered" evidence="1">
    <location>
        <begin position="36"/>
        <end position="75"/>
    </location>
</feature>
<feature type="compositionally biased region" description="Polar residues" evidence="1">
    <location>
        <begin position="59"/>
        <end position="71"/>
    </location>
</feature>
<gene>
    <name evidence="2" type="ordered locus">Os03g0668066</name>
    <name evidence="2" type="ORF">OSNPB_030668066</name>
</gene>
<dbReference type="EMBL" id="AP014959">
    <property type="protein sequence ID" value="BAS85660.1"/>
    <property type="molecule type" value="Genomic_DNA"/>
</dbReference>
<reference evidence="2 3" key="2">
    <citation type="journal article" date="2013" name="Plant Cell Physiol.">
        <title>Rice Annotation Project Database (RAP-DB): an integrative and interactive database for rice genomics.</title>
        <authorList>
            <person name="Sakai H."/>
            <person name="Lee S.S."/>
            <person name="Tanaka T."/>
            <person name="Numa H."/>
            <person name="Kim J."/>
            <person name="Kawahara Y."/>
            <person name="Wakimoto H."/>
            <person name="Yang C.C."/>
            <person name="Iwamoto M."/>
            <person name="Abe T."/>
            <person name="Yamada Y."/>
            <person name="Muto A."/>
            <person name="Inokuchi H."/>
            <person name="Ikemura T."/>
            <person name="Matsumoto T."/>
            <person name="Sasaki T."/>
            <person name="Itoh T."/>
        </authorList>
    </citation>
    <scope>NUCLEOTIDE SEQUENCE [LARGE SCALE GENOMIC DNA]</scope>
    <source>
        <strain evidence="3">cv. Nipponbare</strain>
    </source>
</reference>
<dbReference type="AlphaFoldDB" id="A0A0P0W137"/>
<evidence type="ECO:0000313" key="2">
    <source>
        <dbReference type="EMBL" id="BAS85660.1"/>
    </source>
</evidence>
<reference evidence="2 3" key="3">
    <citation type="journal article" date="2013" name="Rice">
        <title>Improvement of the Oryza sativa Nipponbare reference genome using next generation sequence and optical map data.</title>
        <authorList>
            <person name="Kawahara Y."/>
            <person name="de la Bastide M."/>
            <person name="Hamilton J.P."/>
            <person name="Kanamori H."/>
            <person name="McCombie W.R."/>
            <person name="Ouyang S."/>
            <person name="Schwartz D.C."/>
            <person name="Tanaka T."/>
            <person name="Wu J."/>
            <person name="Zhou S."/>
            <person name="Childs K.L."/>
            <person name="Davidson R.M."/>
            <person name="Lin H."/>
            <person name="Quesada-Ocampo L."/>
            <person name="Vaillancourt B."/>
            <person name="Sakai H."/>
            <person name="Lee S.S."/>
            <person name="Kim J."/>
            <person name="Numa H."/>
            <person name="Itoh T."/>
            <person name="Buell C.R."/>
            <person name="Matsumoto T."/>
        </authorList>
    </citation>
    <scope>NUCLEOTIDE SEQUENCE [LARGE SCALE GENOMIC DNA]</scope>
    <source>
        <strain evidence="3">cv. Nipponbare</strain>
    </source>
</reference>
<dbReference type="Proteomes" id="UP000059680">
    <property type="component" value="Chromosome 3"/>
</dbReference>
<evidence type="ECO:0000256" key="1">
    <source>
        <dbReference type="SAM" id="MobiDB-lite"/>
    </source>
</evidence>
<evidence type="ECO:0000313" key="3">
    <source>
        <dbReference type="Proteomes" id="UP000059680"/>
    </source>
</evidence>